<dbReference type="Proteomes" id="UP000295794">
    <property type="component" value="Unassembled WGS sequence"/>
</dbReference>
<proteinExistence type="predicted"/>
<protein>
    <submittedName>
        <fullName evidence="2">Mu-like prophage protein gpG</fullName>
    </submittedName>
    <submittedName>
        <fullName evidence="3">Phage virion morphogenesis protein</fullName>
    </submittedName>
</protein>
<reference evidence="2 4" key="1">
    <citation type="submission" date="2018-06" db="EMBL/GenBank/DDBJ databases">
        <authorList>
            <consortium name="Pathogen Informatics"/>
            <person name="Doyle S."/>
        </authorList>
    </citation>
    <scope>NUCLEOTIDE SEQUENCE [LARGE SCALE GENOMIC DNA]</scope>
    <source>
        <strain evidence="2 4">NCTC11159</strain>
    </source>
</reference>
<gene>
    <name evidence="3" type="ORF">EV682_101292</name>
    <name evidence="2" type="ORF">NCTC11159_00310</name>
</gene>
<dbReference type="NCBIfam" id="TIGR01635">
    <property type="entry name" value="tail_comp_S"/>
    <property type="match status" value="1"/>
</dbReference>
<dbReference type="OrthoDB" id="6402405at2"/>
<reference evidence="3 5" key="2">
    <citation type="submission" date="2019-03" db="EMBL/GenBank/DDBJ databases">
        <title>Genomic Encyclopedia of Type Strains, Phase IV (KMG-IV): sequencing the most valuable type-strain genomes for metagenomic binning, comparative biology and taxonomic classification.</title>
        <authorList>
            <person name="Goeker M."/>
        </authorList>
    </citation>
    <scope>NUCLEOTIDE SEQUENCE [LARGE SCALE GENOMIC DNA]</scope>
    <source>
        <strain evidence="3 5">DSM 3764</strain>
    </source>
</reference>
<dbReference type="Pfam" id="PF05069">
    <property type="entry name" value="Phage_tail_S"/>
    <property type="match status" value="1"/>
</dbReference>
<evidence type="ECO:0000313" key="2">
    <source>
        <dbReference type="EMBL" id="STQ89294.1"/>
    </source>
</evidence>
<sequence>MSDNFKALEGWAAGLLGNLSTKELRGMNKKLAMELRKRQQAHIAAQQNPDGTPYAPRLPQQRKKKGRIKRQMFAKLRTTRHLKTQSSDNGAVVRFSPSTARIAQIHQFGLSGRVNKTGTIKHKYAARVLLGFSQSDNELIAETILSQISK</sequence>
<evidence type="ECO:0000256" key="1">
    <source>
        <dbReference type="SAM" id="MobiDB-lite"/>
    </source>
</evidence>
<evidence type="ECO:0000313" key="5">
    <source>
        <dbReference type="Proteomes" id="UP000295794"/>
    </source>
</evidence>
<dbReference type="RefSeq" id="WP_115225756.1">
    <property type="nucleotide sequence ID" value="NZ_CAWOLO010000001.1"/>
</dbReference>
<accession>A0A377Q298</accession>
<evidence type="ECO:0000313" key="3">
    <source>
        <dbReference type="EMBL" id="TCU90267.1"/>
    </source>
</evidence>
<organism evidence="2 4">
    <name type="scientific">Iodobacter fluviatilis</name>
    <dbReference type="NCBI Taxonomy" id="537"/>
    <lineage>
        <taxon>Bacteria</taxon>
        <taxon>Pseudomonadati</taxon>
        <taxon>Pseudomonadota</taxon>
        <taxon>Betaproteobacteria</taxon>
        <taxon>Neisseriales</taxon>
        <taxon>Chitinibacteraceae</taxon>
        <taxon>Iodobacter</taxon>
    </lineage>
</organism>
<dbReference type="Proteomes" id="UP000255108">
    <property type="component" value="Unassembled WGS sequence"/>
</dbReference>
<dbReference type="AlphaFoldDB" id="A0A377Q298"/>
<dbReference type="InterPro" id="IPR006522">
    <property type="entry name" value="Phage_virion_morphogenesis"/>
</dbReference>
<name>A0A377Q298_9NEIS</name>
<feature type="region of interest" description="Disordered" evidence="1">
    <location>
        <begin position="40"/>
        <end position="68"/>
    </location>
</feature>
<dbReference type="EMBL" id="SMBT01000001">
    <property type="protein sequence ID" value="TCU90267.1"/>
    <property type="molecule type" value="Genomic_DNA"/>
</dbReference>
<keyword evidence="5" id="KW-1185">Reference proteome</keyword>
<dbReference type="EMBL" id="UGHR01000001">
    <property type="protein sequence ID" value="STQ89294.1"/>
    <property type="molecule type" value="Genomic_DNA"/>
</dbReference>
<evidence type="ECO:0000313" key="4">
    <source>
        <dbReference type="Proteomes" id="UP000255108"/>
    </source>
</evidence>